<reference evidence="9 10" key="1">
    <citation type="submission" date="2019-11" db="EMBL/GenBank/DDBJ databases">
        <title>Comparative genomics of hydrocarbon-degrading Desulfosarcina strains.</title>
        <authorList>
            <person name="Watanabe M."/>
            <person name="Kojima H."/>
            <person name="Fukui M."/>
        </authorList>
    </citation>
    <scope>NUCLEOTIDE SEQUENCE [LARGE SCALE GENOMIC DNA]</scope>
    <source>
        <strain evidence="9 10">PL12</strain>
    </source>
</reference>
<proteinExistence type="inferred from homology"/>
<evidence type="ECO:0000256" key="7">
    <source>
        <dbReference type="SAM" id="Phobius"/>
    </source>
</evidence>
<dbReference type="KEGG" id="dalk:DSCA_31420"/>
<keyword evidence="10" id="KW-1185">Reference proteome</keyword>
<dbReference type="GO" id="GO:0005886">
    <property type="term" value="C:plasma membrane"/>
    <property type="evidence" value="ECO:0007669"/>
    <property type="project" value="UniProtKB-SubCell"/>
</dbReference>
<evidence type="ECO:0000256" key="2">
    <source>
        <dbReference type="ARBA" id="ARBA00009425"/>
    </source>
</evidence>
<feature type="transmembrane region" description="Helical" evidence="7">
    <location>
        <begin position="42"/>
        <end position="60"/>
    </location>
</feature>
<organism evidence="9 10">
    <name type="scientific">Desulfosarcina alkanivorans</name>
    <dbReference type="NCBI Taxonomy" id="571177"/>
    <lineage>
        <taxon>Bacteria</taxon>
        <taxon>Pseudomonadati</taxon>
        <taxon>Thermodesulfobacteriota</taxon>
        <taxon>Desulfobacteria</taxon>
        <taxon>Desulfobacterales</taxon>
        <taxon>Desulfosarcinaceae</taxon>
        <taxon>Desulfosarcina</taxon>
    </lineage>
</organism>
<comment type="subcellular location">
    <subcellularLocation>
        <location evidence="1">Cell membrane</location>
        <topology evidence="1">Multi-pass membrane protein</topology>
    </subcellularLocation>
</comment>
<feature type="transmembrane region" description="Helical" evidence="7">
    <location>
        <begin position="116"/>
        <end position="137"/>
    </location>
</feature>
<keyword evidence="4 7" id="KW-0812">Transmembrane</keyword>
<dbReference type="Proteomes" id="UP000427906">
    <property type="component" value="Chromosome"/>
</dbReference>
<evidence type="ECO:0000256" key="6">
    <source>
        <dbReference type="ARBA" id="ARBA00023136"/>
    </source>
</evidence>
<evidence type="ECO:0000313" key="9">
    <source>
        <dbReference type="EMBL" id="BBO69212.1"/>
    </source>
</evidence>
<dbReference type="InterPro" id="IPR007182">
    <property type="entry name" value="MnhB"/>
</dbReference>
<comment type="similarity">
    <text evidence="2">Belongs to the CPA3 antiporters (TC 2.A.63) subunit B family.</text>
</comment>
<protein>
    <submittedName>
        <fullName evidence="9">Na(+)/H(+) antiporter subunit B</fullName>
    </submittedName>
</protein>
<dbReference type="EMBL" id="AP021874">
    <property type="protein sequence ID" value="BBO69212.1"/>
    <property type="molecule type" value="Genomic_DNA"/>
</dbReference>
<evidence type="ECO:0000256" key="5">
    <source>
        <dbReference type="ARBA" id="ARBA00022989"/>
    </source>
</evidence>
<dbReference type="PANTHER" id="PTHR33932:SF4">
    <property type="entry name" value="NA(+)_H(+) ANTIPORTER SUBUNIT B"/>
    <property type="match status" value="1"/>
</dbReference>
<evidence type="ECO:0000256" key="3">
    <source>
        <dbReference type="ARBA" id="ARBA00022475"/>
    </source>
</evidence>
<accession>A0A5K7YHS0</accession>
<keyword evidence="3" id="KW-1003">Cell membrane</keyword>
<dbReference type="InterPro" id="IPR050622">
    <property type="entry name" value="CPA3_antiporter_subunitB"/>
</dbReference>
<evidence type="ECO:0000313" key="10">
    <source>
        <dbReference type="Proteomes" id="UP000427906"/>
    </source>
</evidence>
<feature type="domain" description="Na+/H+ antiporter MnhB subunit-related protein" evidence="8">
    <location>
        <begin position="9"/>
        <end position="132"/>
    </location>
</feature>
<feature type="transmembrane region" description="Helical" evidence="7">
    <location>
        <begin position="72"/>
        <end position="96"/>
    </location>
</feature>
<dbReference type="NCBIfam" id="NF009163">
    <property type="entry name" value="PRK12509.1"/>
    <property type="match status" value="1"/>
</dbReference>
<name>A0A5K7YHS0_9BACT</name>
<dbReference type="AlphaFoldDB" id="A0A5K7YHS0"/>
<dbReference type="PANTHER" id="PTHR33932">
    <property type="entry name" value="NA(+)/H(+) ANTIPORTER SUBUNIT B"/>
    <property type="match status" value="1"/>
</dbReference>
<evidence type="ECO:0000256" key="4">
    <source>
        <dbReference type="ARBA" id="ARBA00022692"/>
    </source>
</evidence>
<gene>
    <name evidence="9" type="primary">shaB</name>
    <name evidence="9" type="ORF">DSCA_31420</name>
</gene>
<keyword evidence="5 7" id="KW-1133">Transmembrane helix</keyword>
<dbReference type="Pfam" id="PF04039">
    <property type="entry name" value="MnhB"/>
    <property type="match status" value="1"/>
</dbReference>
<keyword evidence="6 7" id="KW-0472">Membrane</keyword>
<feature type="transmembrane region" description="Helical" evidence="7">
    <location>
        <begin position="7"/>
        <end position="30"/>
    </location>
</feature>
<evidence type="ECO:0000256" key="1">
    <source>
        <dbReference type="ARBA" id="ARBA00004651"/>
    </source>
</evidence>
<sequence length="140" mass="14704">MRQPMQSYILMAATRLLVGLILVFSVYLLFRGHNAPGGGFSAALVAGTAFALFAIAAGPGPVRKALRIKPTVLIAWGLLLAVGSGLIAVMAGRPYLTGLWWTPAALDGALAVGTPLFFDIGVFLVVLGTILTLLLNLEER</sequence>
<evidence type="ECO:0000259" key="8">
    <source>
        <dbReference type="Pfam" id="PF04039"/>
    </source>
</evidence>